<evidence type="ECO:0000313" key="2">
    <source>
        <dbReference type="EMBL" id="PZX09544.1"/>
    </source>
</evidence>
<feature type="non-terminal residue" evidence="2">
    <location>
        <position position="71"/>
    </location>
</feature>
<dbReference type="EMBL" id="QKZK01000089">
    <property type="protein sequence ID" value="PZX09544.1"/>
    <property type="molecule type" value="Genomic_DNA"/>
</dbReference>
<feature type="transmembrane region" description="Helical" evidence="1">
    <location>
        <begin position="30"/>
        <end position="48"/>
    </location>
</feature>
<sequence>MLILIGLEGLNIYSAFNIIERVYGIDLSGINYIFIYLFVSLINYLYIYRYRKETQRKYQNESKIRRHIGSL</sequence>
<keyword evidence="1" id="KW-0812">Transmembrane</keyword>
<gene>
    <name evidence="2" type="ORF">LX69_03557</name>
</gene>
<accession>A0A2W7MY71</accession>
<dbReference type="AlphaFoldDB" id="A0A2W7MY71"/>
<comment type="caution">
    <text evidence="2">The sequence shown here is derived from an EMBL/GenBank/DDBJ whole genome shotgun (WGS) entry which is preliminary data.</text>
</comment>
<organism evidence="2 3">
    <name type="scientific">Breznakibacter xylanolyticus</name>
    <dbReference type="NCBI Taxonomy" id="990"/>
    <lineage>
        <taxon>Bacteria</taxon>
        <taxon>Pseudomonadati</taxon>
        <taxon>Bacteroidota</taxon>
        <taxon>Bacteroidia</taxon>
        <taxon>Marinilabiliales</taxon>
        <taxon>Marinilabiliaceae</taxon>
        <taxon>Breznakibacter</taxon>
    </lineage>
</organism>
<protein>
    <submittedName>
        <fullName evidence="2">Uncharacterized protein</fullName>
    </submittedName>
</protein>
<dbReference type="Proteomes" id="UP000249239">
    <property type="component" value="Unassembled WGS sequence"/>
</dbReference>
<name>A0A2W7MY71_9BACT</name>
<keyword evidence="1" id="KW-1133">Transmembrane helix</keyword>
<keyword evidence="3" id="KW-1185">Reference proteome</keyword>
<reference evidence="2 3" key="1">
    <citation type="submission" date="2018-06" db="EMBL/GenBank/DDBJ databases">
        <title>Genomic Encyclopedia of Archaeal and Bacterial Type Strains, Phase II (KMG-II): from individual species to whole genera.</title>
        <authorList>
            <person name="Goeker M."/>
        </authorList>
    </citation>
    <scope>NUCLEOTIDE SEQUENCE [LARGE SCALE GENOMIC DNA]</scope>
    <source>
        <strain evidence="2 3">DSM 6779</strain>
    </source>
</reference>
<proteinExistence type="predicted"/>
<evidence type="ECO:0000256" key="1">
    <source>
        <dbReference type="SAM" id="Phobius"/>
    </source>
</evidence>
<keyword evidence="1" id="KW-0472">Membrane</keyword>
<evidence type="ECO:0000313" key="3">
    <source>
        <dbReference type="Proteomes" id="UP000249239"/>
    </source>
</evidence>